<name>A0A0M0G9Z8_SPOGL</name>
<accession>A0A0M0G9Z8</accession>
<dbReference type="InterPro" id="IPR032693">
    <property type="entry name" value="YtkA-like_dom"/>
</dbReference>
<feature type="chain" id="PRO_5005599330" description="YtkA-like domain-containing protein" evidence="1">
    <location>
        <begin position="27"/>
        <end position="156"/>
    </location>
</feature>
<evidence type="ECO:0000313" key="4">
    <source>
        <dbReference type="Proteomes" id="UP000037109"/>
    </source>
</evidence>
<dbReference type="OrthoDB" id="2679563at2"/>
<reference evidence="4" key="1">
    <citation type="submission" date="2015-07" db="EMBL/GenBank/DDBJ databases">
        <title>Fjat-10036 dsm4.</title>
        <authorList>
            <person name="Liu B."/>
            <person name="Wang J."/>
            <person name="Zhu Y."/>
            <person name="Liu G."/>
            <person name="Chen Q."/>
            <person name="Chen Z."/>
            <person name="Lan J."/>
            <person name="Che J."/>
            <person name="Ge C."/>
            <person name="Shi H."/>
            <person name="Pan Z."/>
            <person name="Liu X."/>
        </authorList>
    </citation>
    <scope>NUCLEOTIDE SEQUENCE [LARGE SCALE GENOMIC DNA]</scope>
    <source>
        <strain evidence="4">DSM 4</strain>
    </source>
</reference>
<dbReference type="PATRIC" id="fig|1459.3.peg.1474"/>
<dbReference type="RefSeq" id="WP_053433936.1">
    <property type="nucleotide sequence ID" value="NZ_LGUF01000007.1"/>
</dbReference>
<comment type="caution">
    <text evidence="3">The sequence shown here is derived from an EMBL/GenBank/DDBJ whole genome shotgun (WGS) entry which is preliminary data.</text>
</comment>
<dbReference type="Pfam" id="PF13115">
    <property type="entry name" value="YtkA"/>
    <property type="match status" value="1"/>
</dbReference>
<evidence type="ECO:0000313" key="3">
    <source>
        <dbReference type="EMBL" id="KON86573.1"/>
    </source>
</evidence>
<dbReference type="Proteomes" id="UP000037109">
    <property type="component" value="Unassembled WGS sequence"/>
</dbReference>
<dbReference type="STRING" id="1459.AF332_06890"/>
<feature type="domain" description="YtkA-like" evidence="2">
    <location>
        <begin position="34"/>
        <end position="114"/>
    </location>
</feature>
<keyword evidence="1" id="KW-0732">Signal</keyword>
<keyword evidence="4" id="KW-1185">Reference proteome</keyword>
<dbReference type="EMBL" id="LGUF01000007">
    <property type="protein sequence ID" value="KON86573.1"/>
    <property type="molecule type" value="Genomic_DNA"/>
</dbReference>
<evidence type="ECO:0000256" key="1">
    <source>
        <dbReference type="SAM" id="SignalP"/>
    </source>
</evidence>
<gene>
    <name evidence="3" type="ORF">AF332_06890</name>
</gene>
<protein>
    <recommendedName>
        <fullName evidence="2">YtkA-like domain-containing protein</fullName>
    </recommendedName>
</protein>
<organism evidence="3 4">
    <name type="scientific">Sporosarcina globispora</name>
    <name type="common">Bacillus globisporus</name>
    <dbReference type="NCBI Taxonomy" id="1459"/>
    <lineage>
        <taxon>Bacteria</taxon>
        <taxon>Bacillati</taxon>
        <taxon>Bacillota</taxon>
        <taxon>Bacilli</taxon>
        <taxon>Bacillales</taxon>
        <taxon>Caryophanaceae</taxon>
        <taxon>Sporosarcina</taxon>
    </lineage>
</organism>
<dbReference type="AlphaFoldDB" id="A0A0M0G9Z8"/>
<evidence type="ECO:0000259" key="2">
    <source>
        <dbReference type="Pfam" id="PF13115"/>
    </source>
</evidence>
<dbReference type="PROSITE" id="PS51257">
    <property type="entry name" value="PROKAR_LIPOPROTEIN"/>
    <property type="match status" value="1"/>
</dbReference>
<feature type="signal peptide" evidence="1">
    <location>
        <begin position="1"/>
        <end position="26"/>
    </location>
</feature>
<sequence>MKKNICISLIIIFGLLLSACSLEQDAANLYKKEIPLEVEIVIPESFVDNKQETIKAFLTQGGKKVEDADFVHFEIWKQDGSVHYKMEQAENIGNGTYSLSKEFDRDGLYYIKVHASNDGSIIMPQKQFIVGELSKSELEFLQKGLQKQNVNHEHHH</sequence>
<proteinExistence type="predicted"/>